<organism evidence="16 17">
    <name type="scientific">Listeria weihenstephanensis</name>
    <dbReference type="NCBI Taxonomy" id="1006155"/>
    <lineage>
        <taxon>Bacteria</taxon>
        <taxon>Bacillati</taxon>
        <taxon>Bacillota</taxon>
        <taxon>Bacilli</taxon>
        <taxon>Bacillales</taxon>
        <taxon>Listeriaceae</taxon>
        <taxon>Listeria</taxon>
    </lineage>
</organism>
<dbReference type="EC" id="2.7.13.3" evidence="3"/>
<dbReference type="SMART" id="SM00388">
    <property type="entry name" value="HisKA"/>
    <property type="match status" value="1"/>
</dbReference>
<dbReference type="InterPro" id="IPR003594">
    <property type="entry name" value="HATPase_dom"/>
</dbReference>
<dbReference type="GO" id="GO:0005886">
    <property type="term" value="C:plasma membrane"/>
    <property type="evidence" value="ECO:0007669"/>
    <property type="project" value="UniProtKB-SubCell"/>
</dbReference>
<keyword evidence="8" id="KW-0547">Nucleotide-binding</keyword>
<keyword evidence="13 14" id="KW-0472">Membrane</keyword>
<evidence type="ECO:0000256" key="9">
    <source>
        <dbReference type="ARBA" id="ARBA00022777"/>
    </source>
</evidence>
<evidence type="ECO:0000256" key="6">
    <source>
        <dbReference type="ARBA" id="ARBA00022679"/>
    </source>
</evidence>
<keyword evidence="12" id="KW-0902">Two-component regulatory system</keyword>
<evidence type="ECO:0000256" key="8">
    <source>
        <dbReference type="ARBA" id="ARBA00022741"/>
    </source>
</evidence>
<evidence type="ECO:0000256" key="4">
    <source>
        <dbReference type="ARBA" id="ARBA00022475"/>
    </source>
</evidence>
<evidence type="ECO:0000256" key="11">
    <source>
        <dbReference type="ARBA" id="ARBA00022989"/>
    </source>
</evidence>
<dbReference type="RefSeq" id="WP_036061262.1">
    <property type="nucleotide sequence ID" value="NZ_CP011102.1"/>
</dbReference>
<reference evidence="17" key="1">
    <citation type="submission" date="2015-03" db="EMBL/GenBank/DDBJ databases">
        <authorList>
            <person name="Ferrari E."/>
            <person name="Walter M.C."/>
            <person name="Huptas C."/>
            <person name="Scherer S."/>
            <person name="Mueller-Herbst S."/>
        </authorList>
    </citation>
    <scope>NUCLEOTIDE SEQUENCE [LARGE SCALE GENOMIC DNA]</scope>
    <source>
        <strain evidence="17">LWP01</strain>
    </source>
</reference>
<dbReference type="AlphaFoldDB" id="A0A1S7FTV0"/>
<gene>
    <name evidence="16" type="ORF">UE46_06940</name>
</gene>
<dbReference type="PRINTS" id="PR00344">
    <property type="entry name" value="BCTRLSENSOR"/>
</dbReference>
<dbReference type="EMBL" id="CP011102">
    <property type="protein sequence ID" value="AQY50799.1"/>
    <property type="molecule type" value="Genomic_DNA"/>
</dbReference>
<dbReference type="GO" id="GO:0005524">
    <property type="term" value="F:ATP binding"/>
    <property type="evidence" value="ECO:0007669"/>
    <property type="project" value="UniProtKB-KW"/>
</dbReference>
<keyword evidence="10" id="KW-0067">ATP-binding</keyword>
<evidence type="ECO:0000313" key="17">
    <source>
        <dbReference type="Proteomes" id="UP000223060"/>
    </source>
</evidence>
<evidence type="ECO:0000256" key="5">
    <source>
        <dbReference type="ARBA" id="ARBA00022553"/>
    </source>
</evidence>
<dbReference type="PANTHER" id="PTHR45453:SF2">
    <property type="entry name" value="HISTIDINE KINASE"/>
    <property type="match status" value="1"/>
</dbReference>
<evidence type="ECO:0000256" key="3">
    <source>
        <dbReference type="ARBA" id="ARBA00012438"/>
    </source>
</evidence>
<dbReference type="InterPro" id="IPR050351">
    <property type="entry name" value="BphY/WalK/GraS-like"/>
</dbReference>
<dbReference type="InterPro" id="IPR003661">
    <property type="entry name" value="HisK_dim/P_dom"/>
</dbReference>
<dbReference type="Gene3D" id="3.30.565.10">
    <property type="entry name" value="Histidine kinase-like ATPase, C-terminal domain"/>
    <property type="match status" value="1"/>
</dbReference>
<proteinExistence type="predicted"/>
<keyword evidence="4" id="KW-1003">Cell membrane</keyword>
<evidence type="ECO:0000313" key="16">
    <source>
        <dbReference type="EMBL" id="AQY50799.1"/>
    </source>
</evidence>
<name>A0A1S7FTV0_9LIST</name>
<keyword evidence="5" id="KW-0597">Phosphoprotein</keyword>
<evidence type="ECO:0000256" key="14">
    <source>
        <dbReference type="SAM" id="Phobius"/>
    </source>
</evidence>
<feature type="domain" description="Histidine kinase" evidence="15">
    <location>
        <begin position="119"/>
        <end position="326"/>
    </location>
</feature>
<dbReference type="Proteomes" id="UP000223060">
    <property type="component" value="Chromosome"/>
</dbReference>
<evidence type="ECO:0000256" key="12">
    <source>
        <dbReference type="ARBA" id="ARBA00023012"/>
    </source>
</evidence>
<feature type="transmembrane region" description="Helical" evidence="14">
    <location>
        <begin position="12"/>
        <end position="30"/>
    </location>
</feature>
<evidence type="ECO:0000259" key="15">
    <source>
        <dbReference type="PROSITE" id="PS50109"/>
    </source>
</evidence>
<comment type="subcellular location">
    <subcellularLocation>
        <location evidence="2">Cell membrane</location>
        <topology evidence="2">Multi-pass membrane protein</topology>
    </subcellularLocation>
</comment>
<evidence type="ECO:0000256" key="2">
    <source>
        <dbReference type="ARBA" id="ARBA00004651"/>
    </source>
</evidence>
<dbReference type="PANTHER" id="PTHR45453">
    <property type="entry name" value="PHOSPHATE REGULON SENSOR PROTEIN PHOR"/>
    <property type="match status" value="1"/>
</dbReference>
<dbReference type="SMART" id="SM00387">
    <property type="entry name" value="HATPase_c"/>
    <property type="match status" value="1"/>
</dbReference>
<sequence length="326" mass="38234">MRLFIRSHLSFLLYTLILVLSTIAIFWLDGYKNHRLILYVIFLWAVLTILFLAVRYIAYRRVFERLTHPDKIASEFRLDEGSPFSQSFELYLSKQYQAYQIDLQKWRAKDADRNIFINQWVHQMKTPVSVIELMTQNQSDTILRSIQEETDKIQQGLDTVLYTSRLETFENDFVVEHIDLKTLVTEAVNDHKRLFIRQQLYPKVQIEDTIFLETDKKWFIFLLGQLISNAIKYSPQKGNTVEISAVTSATTYELTIRDHGIGIEKADLPRVFRPFFTGENGRKFQQSTGMGLFLVSEICKKLDYQLSIESEINVGTTILIRIPIRN</sequence>
<evidence type="ECO:0000256" key="7">
    <source>
        <dbReference type="ARBA" id="ARBA00022692"/>
    </source>
</evidence>
<evidence type="ECO:0000256" key="13">
    <source>
        <dbReference type="ARBA" id="ARBA00023136"/>
    </source>
</evidence>
<keyword evidence="17" id="KW-1185">Reference proteome</keyword>
<keyword evidence="9" id="KW-0418">Kinase</keyword>
<comment type="catalytic activity">
    <reaction evidence="1">
        <text>ATP + protein L-histidine = ADP + protein N-phospho-L-histidine.</text>
        <dbReference type="EC" id="2.7.13.3"/>
    </reaction>
</comment>
<protein>
    <recommendedName>
        <fullName evidence="3">histidine kinase</fullName>
        <ecNumber evidence="3">2.7.13.3</ecNumber>
    </recommendedName>
</protein>
<evidence type="ECO:0000256" key="10">
    <source>
        <dbReference type="ARBA" id="ARBA00022840"/>
    </source>
</evidence>
<keyword evidence="11 14" id="KW-1133">Transmembrane helix</keyword>
<dbReference type="InterPro" id="IPR036097">
    <property type="entry name" value="HisK_dim/P_sf"/>
</dbReference>
<dbReference type="GO" id="GO:0016036">
    <property type="term" value="P:cellular response to phosphate starvation"/>
    <property type="evidence" value="ECO:0007669"/>
    <property type="project" value="TreeGrafter"/>
</dbReference>
<dbReference type="KEGG" id="lwi:UE46_06940"/>
<dbReference type="InterPro" id="IPR036890">
    <property type="entry name" value="HATPase_C_sf"/>
</dbReference>
<dbReference type="InterPro" id="IPR005467">
    <property type="entry name" value="His_kinase_dom"/>
</dbReference>
<dbReference type="GO" id="GO:0004721">
    <property type="term" value="F:phosphoprotein phosphatase activity"/>
    <property type="evidence" value="ECO:0007669"/>
    <property type="project" value="TreeGrafter"/>
</dbReference>
<keyword evidence="7 14" id="KW-0812">Transmembrane</keyword>
<dbReference type="SUPFAM" id="SSF55874">
    <property type="entry name" value="ATPase domain of HSP90 chaperone/DNA topoisomerase II/histidine kinase"/>
    <property type="match status" value="1"/>
</dbReference>
<keyword evidence="6" id="KW-0808">Transferase</keyword>
<dbReference type="GO" id="GO:0000155">
    <property type="term" value="F:phosphorelay sensor kinase activity"/>
    <property type="evidence" value="ECO:0007669"/>
    <property type="project" value="InterPro"/>
</dbReference>
<evidence type="ECO:0000256" key="1">
    <source>
        <dbReference type="ARBA" id="ARBA00000085"/>
    </source>
</evidence>
<accession>A0A1S7FTV0</accession>
<dbReference type="InterPro" id="IPR004358">
    <property type="entry name" value="Sig_transdc_His_kin-like_C"/>
</dbReference>
<dbReference type="Pfam" id="PF02518">
    <property type="entry name" value="HATPase_c"/>
    <property type="match status" value="1"/>
</dbReference>
<dbReference type="SUPFAM" id="SSF47384">
    <property type="entry name" value="Homodimeric domain of signal transducing histidine kinase"/>
    <property type="match status" value="1"/>
</dbReference>
<feature type="transmembrane region" description="Helical" evidence="14">
    <location>
        <begin position="36"/>
        <end position="58"/>
    </location>
</feature>
<dbReference type="PROSITE" id="PS50109">
    <property type="entry name" value="HIS_KIN"/>
    <property type="match status" value="1"/>
</dbReference>